<proteinExistence type="predicted"/>
<protein>
    <submittedName>
        <fullName evidence="3">Homeobox protein SIX5-like</fullName>
    </submittedName>
</protein>
<evidence type="ECO:0000313" key="2">
    <source>
        <dbReference type="Proteomes" id="UP000695026"/>
    </source>
</evidence>
<reference evidence="3" key="1">
    <citation type="submission" date="2025-08" db="UniProtKB">
        <authorList>
            <consortium name="RefSeq"/>
        </authorList>
    </citation>
    <scope>IDENTIFICATION</scope>
    <source>
        <tissue evidence="3">Liver</tissue>
    </source>
</reference>
<feature type="non-terminal residue" evidence="3">
    <location>
        <position position="1"/>
    </location>
</feature>
<sequence>LSLLEDFLGGAACTPSLFGDSLFDLSYSESDGNPSTEDESSHGPEETEAAGGLSTSHEGVSAPSSLFLPAACSSASSILLNGNFITASSPPTMLLNGGSVIQTPTGGVILNGLTLGENQTITLSPMAAPSPPILLNGSTSLLSPKAPNNQEISKAPQESLSPATVILSPAALQGEVKSETADPLAFGVEMKSEDGRGAALPPLLSLPDTSTLLSGRKGALLAALPLPQVVPSNEESPTAPQLPAAPQPAAPTSPQIVPLAKLIPVGQALPTSQGTGAAVGSGQGSPAALSPAVTTTPLLSVPGSSAAQATVLHVSAPSLLPLTQVSPPSQVVPLSQPVPGTQLLSPPQMVPVSPTQIYTVSHGAPPPQLVSIPQVAQGSQLISLPQVVPTSQVVTLQQGVGNPIQILTSAAPIKVGPVAGTPQATVATGGLGQNNVHLLNTGVGVTALQLPGTAPGNILLANPATGNGTIVAGMAVQQGKVILTATLPAGLLMTPVLSAPAASTWTLPTKQEVAVATPAALGGPEGNGLLLPGVPSVLPSEVSPLSTSDVAGPAHVAFGTDSSQARLLPSFSQPEALAVSQQQVVWSSPVSMDLQGNSAEGLFEMGKGSVEELRLTEGEGLLLDASGDDAMGPEALDSDEKVLTQLQSVPVEEPLDL</sequence>
<accession>A0A9F5N7L3</accession>
<dbReference type="KEGG" id="pbi:103055027"/>
<dbReference type="GeneID" id="103055027"/>
<organism evidence="2 3">
    <name type="scientific">Python bivittatus</name>
    <name type="common">Burmese python</name>
    <name type="synonym">Python molurus bivittatus</name>
    <dbReference type="NCBI Taxonomy" id="176946"/>
    <lineage>
        <taxon>Eukaryota</taxon>
        <taxon>Metazoa</taxon>
        <taxon>Chordata</taxon>
        <taxon>Craniata</taxon>
        <taxon>Vertebrata</taxon>
        <taxon>Euteleostomi</taxon>
        <taxon>Lepidosauria</taxon>
        <taxon>Squamata</taxon>
        <taxon>Bifurcata</taxon>
        <taxon>Unidentata</taxon>
        <taxon>Episquamata</taxon>
        <taxon>Toxicofera</taxon>
        <taxon>Serpentes</taxon>
        <taxon>Henophidia</taxon>
        <taxon>Pythonidae</taxon>
        <taxon>Python</taxon>
    </lineage>
</organism>
<evidence type="ECO:0000313" key="3">
    <source>
        <dbReference type="RefSeq" id="XP_025033188.1"/>
    </source>
</evidence>
<name>A0A9F5N7L3_PYTBI</name>
<dbReference type="AlphaFoldDB" id="A0A9F5N7L3"/>
<gene>
    <name evidence="3" type="primary">LOC103055027</name>
</gene>
<dbReference type="OMA" id="AAMPIWP"/>
<keyword evidence="2" id="KW-1185">Reference proteome</keyword>
<dbReference type="RefSeq" id="XP_025033188.1">
    <property type="nucleotide sequence ID" value="XM_025177420.1"/>
</dbReference>
<dbReference type="Proteomes" id="UP000695026">
    <property type="component" value="Unplaced"/>
</dbReference>
<feature type="region of interest" description="Disordered" evidence="1">
    <location>
        <begin position="231"/>
        <end position="253"/>
    </location>
</feature>
<evidence type="ECO:0000256" key="1">
    <source>
        <dbReference type="SAM" id="MobiDB-lite"/>
    </source>
</evidence>
<dbReference type="OrthoDB" id="6159439at2759"/>
<feature type="region of interest" description="Disordered" evidence="1">
    <location>
        <begin position="28"/>
        <end position="58"/>
    </location>
</feature>